<dbReference type="PANTHER" id="PTHR43272:SF33">
    <property type="entry name" value="AMP-BINDING DOMAIN-CONTAINING PROTEIN-RELATED"/>
    <property type="match status" value="1"/>
</dbReference>
<dbReference type="EC" id="6.2.1.3" evidence="4"/>
<evidence type="ECO:0000256" key="2">
    <source>
        <dbReference type="ARBA" id="ARBA00022840"/>
    </source>
</evidence>
<dbReference type="CDD" id="cd05907">
    <property type="entry name" value="VL_LC_FACS_like"/>
    <property type="match status" value="1"/>
</dbReference>
<dbReference type="SUPFAM" id="SSF56801">
    <property type="entry name" value="Acetyl-CoA synthetase-like"/>
    <property type="match status" value="1"/>
</dbReference>
<keyword evidence="2" id="KW-0067">ATP-binding</keyword>
<dbReference type="GO" id="GO:0016020">
    <property type="term" value="C:membrane"/>
    <property type="evidence" value="ECO:0007669"/>
    <property type="project" value="TreeGrafter"/>
</dbReference>
<dbReference type="EMBL" id="CP036276">
    <property type="protein sequence ID" value="QDU46195.1"/>
    <property type="molecule type" value="Genomic_DNA"/>
</dbReference>
<feature type="domain" description="AMP-dependent synthetase/ligase" evidence="3">
    <location>
        <begin position="12"/>
        <end position="383"/>
    </location>
</feature>
<dbReference type="Pfam" id="PF23562">
    <property type="entry name" value="AMP-binding_C_3"/>
    <property type="match status" value="1"/>
</dbReference>
<dbReference type="Proteomes" id="UP000319383">
    <property type="component" value="Chromosome"/>
</dbReference>
<dbReference type="KEGG" id="sdyn:Mal52_47120"/>
<proteinExistence type="predicted"/>
<reference evidence="4 5" key="1">
    <citation type="submission" date="2019-02" db="EMBL/GenBank/DDBJ databases">
        <title>Deep-cultivation of Planctomycetes and their phenomic and genomic characterization uncovers novel biology.</title>
        <authorList>
            <person name="Wiegand S."/>
            <person name="Jogler M."/>
            <person name="Boedeker C."/>
            <person name="Pinto D."/>
            <person name="Vollmers J."/>
            <person name="Rivas-Marin E."/>
            <person name="Kohn T."/>
            <person name="Peeters S.H."/>
            <person name="Heuer A."/>
            <person name="Rast P."/>
            <person name="Oberbeckmann S."/>
            <person name="Bunk B."/>
            <person name="Jeske O."/>
            <person name="Meyerdierks A."/>
            <person name="Storesund J.E."/>
            <person name="Kallscheuer N."/>
            <person name="Luecker S."/>
            <person name="Lage O.M."/>
            <person name="Pohl T."/>
            <person name="Merkel B.J."/>
            <person name="Hornburger P."/>
            <person name="Mueller R.-W."/>
            <person name="Bruemmer F."/>
            <person name="Labrenz M."/>
            <person name="Spormann A.M."/>
            <person name="Op den Camp H."/>
            <person name="Overmann J."/>
            <person name="Amann R."/>
            <person name="Jetten M.S.M."/>
            <person name="Mascher T."/>
            <person name="Medema M.H."/>
            <person name="Devos D.P."/>
            <person name="Kaster A.-K."/>
            <person name="Ovreas L."/>
            <person name="Rohde M."/>
            <person name="Galperin M.Y."/>
            <person name="Jogler C."/>
        </authorList>
    </citation>
    <scope>NUCLEOTIDE SEQUENCE [LARGE SCALE GENOMIC DNA]</scope>
    <source>
        <strain evidence="4 5">Mal52</strain>
    </source>
</reference>
<gene>
    <name evidence="4" type="ORF">Mal52_47120</name>
</gene>
<dbReference type="Pfam" id="PF00501">
    <property type="entry name" value="AMP-binding"/>
    <property type="match status" value="1"/>
</dbReference>
<protein>
    <submittedName>
        <fullName evidence="4">Long-chain-fatty-acid--CoA ligase FadD15</fullName>
        <ecNumber evidence="4">6.2.1.3</ecNumber>
    </submittedName>
</protein>
<keyword evidence="1" id="KW-0547">Nucleotide-binding</keyword>
<dbReference type="InterPro" id="IPR042099">
    <property type="entry name" value="ANL_N_sf"/>
</dbReference>
<dbReference type="Gene3D" id="3.40.50.12780">
    <property type="entry name" value="N-terminal domain of ligase-like"/>
    <property type="match status" value="1"/>
</dbReference>
<evidence type="ECO:0000313" key="4">
    <source>
        <dbReference type="EMBL" id="QDU46195.1"/>
    </source>
</evidence>
<dbReference type="PROSITE" id="PS00455">
    <property type="entry name" value="AMP_BINDING"/>
    <property type="match status" value="1"/>
</dbReference>
<accession>A0A517ZUS3</accession>
<dbReference type="PANTHER" id="PTHR43272">
    <property type="entry name" value="LONG-CHAIN-FATTY-ACID--COA LIGASE"/>
    <property type="match status" value="1"/>
</dbReference>
<dbReference type="InterPro" id="IPR000873">
    <property type="entry name" value="AMP-dep_synth/lig_dom"/>
</dbReference>
<evidence type="ECO:0000313" key="5">
    <source>
        <dbReference type="Proteomes" id="UP000319383"/>
    </source>
</evidence>
<dbReference type="GO" id="GO:0005524">
    <property type="term" value="F:ATP binding"/>
    <property type="evidence" value="ECO:0007669"/>
    <property type="project" value="UniProtKB-KW"/>
</dbReference>
<keyword evidence="5" id="KW-1185">Reference proteome</keyword>
<evidence type="ECO:0000259" key="3">
    <source>
        <dbReference type="Pfam" id="PF00501"/>
    </source>
</evidence>
<dbReference type="InterPro" id="IPR020845">
    <property type="entry name" value="AMP-binding_CS"/>
</dbReference>
<evidence type="ECO:0000256" key="1">
    <source>
        <dbReference type="ARBA" id="ARBA00022741"/>
    </source>
</evidence>
<dbReference type="AlphaFoldDB" id="A0A517ZUS3"/>
<dbReference type="GO" id="GO:0004467">
    <property type="term" value="F:long-chain fatty acid-CoA ligase activity"/>
    <property type="evidence" value="ECO:0007669"/>
    <property type="project" value="UniProtKB-EC"/>
</dbReference>
<dbReference type="RefSeq" id="WP_197534396.1">
    <property type="nucleotide sequence ID" value="NZ_CP036276.1"/>
</dbReference>
<name>A0A517ZUS3_9PLAN</name>
<keyword evidence="4" id="KW-0436">Ligase</keyword>
<organism evidence="4 5">
    <name type="scientific">Symmachiella dynata</name>
    <dbReference type="NCBI Taxonomy" id="2527995"/>
    <lineage>
        <taxon>Bacteria</taxon>
        <taxon>Pseudomonadati</taxon>
        <taxon>Planctomycetota</taxon>
        <taxon>Planctomycetia</taxon>
        <taxon>Planctomycetales</taxon>
        <taxon>Planctomycetaceae</taxon>
        <taxon>Symmachiella</taxon>
    </lineage>
</organism>
<sequence>MSEYNLGALHRRVAERLGPRTALRYKEHGRYRDYSYADYRSDADAFAAQLINLGIQAGDHIGLLSENRYEWLIADIGILSTGAADVPMHAPLSPKQVEYQLGHSEARGVIVSNQLQADKVLEVAGDLPNLEFLISFEPLKPQTKLKYWTWDGFLQAGRNLGRDGQYRVLSREGMVGSDSLATIIYTSGTTGNPKGVMLTHGNLQSNSVAMLQSGASQPGDLSLSWLPYSHIYARTVDHYQAILAQMTVCIAESVETLVLNLAETQPSWMASVPRFYEKLWAMVGHLDPEVRSQQLQKIFGPRLRQLSSGGAPLPKHIAEGFIAAGISLMDGYGLTESSPVITFNRLDDNKPGTVGKAIPGVEIKIGDEGEILTRGPHVMKGYWKNPDATAETIVDGWLHTGDVGEIDDDGFLTITDRKKDLIITSGGKNISPTELETLLVSDVFIDQAVTYGDGRQFVSALLVPNFPQLEAKAAELGATLTADGDFLSNEALVAFYEERVARVMEAVSQPERVKRILVLARPFQLEENELTATLKVRRRFIIDKYRDQLDALYSAAVTNADQGD</sequence>